<evidence type="ECO:0000256" key="2">
    <source>
        <dbReference type="ARBA" id="ARBA00022803"/>
    </source>
</evidence>
<dbReference type="InterPro" id="IPR019734">
    <property type="entry name" value="TPR_rpt"/>
</dbReference>
<dbReference type="EMBL" id="OZ021744">
    <property type="protein sequence ID" value="CAK9310725.1"/>
    <property type="molecule type" value="Genomic_DNA"/>
</dbReference>
<dbReference type="Pfam" id="PF13374">
    <property type="entry name" value="TPR_10"/>
    <property type="match status" value="1"/>
</dbReference>
<accession>A0ABP0XRC7</accession>
<protein>
    <recommendedName>
        <fullName evidence="6">Nephrocystin-3</fullName>
    </recommendedName>
</protein>
<reference evidence="4 5" key="1">
    <citation type="submission" date="2024-03" db="EMBL/GenBank/DDBJ databases">
        <authorList>
            <person name="Gkanogiannis A."/>
            <person name="Becerra Lopez-Lavalle L."/>
        </authorList>
    </citation>
    <scope>NUCLEOTIDE SEQUENCE [LARGE SCALE GENOMIC DNA]</scope>
</reference>
<dbReference type="SUPFAM" id="SSF48452">
    <property type="entry name" value="TPR-like"/>
    <property type="match status" value="2"/>
</dbReference>
<sequence length="575" mass="64355">MSTFLLLSSQSSTSHRVSEICLCVQSLQLQKSITCPSVCLQKQKYNIKLYAVPVGAFSCRFAPTPSASNRADLGGQRKHVSYAFTAPNGYQRPDLMHNRTDGNSMIEFEVQLEELFNEVRMMAMSGRKNDAVELLQANYEAVKEQMESGAIGIEQAAVLDIVALGYITVGDLKFVASVLDILNKVVDSLEDSEPFLDSVFLHMGSMYSTLKKFEKSMSAYKRAIDIIEKKSGEDSTFLITPILGMAKVLGIIGRTAKAVEFYHRAISLLESTRGFENEDLVIPLFGLGNLMLKEGKGKDAETCFAGIVDIYKKLYGEKDGKVGMAMYSLANAKCARGEADEAVTLYRRALHIIKDSNDMALDDSVMEKMRIELAELLHVVGRGSEGREILEECLLINERSKGKEHPSSVKHLVNLAASYSRSKNYAEAERLLRIGLDVMIKAVGPDDQSITVPMLNLAVTLYNLKQDDNAEQLALEVLRIRESAFGKDSLPVGEALDCLVSIQSRLGKDENELLKLLKRILRIQEREFGHDGKEVIDTLKKIVFYMEKLGMKDEKFLLQKRLSMLRMKFKNQMQY</sequence>
<dbReference type="Pfam" id="PF13424">
    <property type="entry name" value="TPR_12"/>
    <property type="match status" value="2"/>
</dbReference>
<feature type="repeat" description="TPR" evidence="3">
    <location>
        <begin position="197"/>
        <end position="230"/>
    </location>
</feature>
<keyword evidence="5" id="KW-1185">Reference proteome</keyword>
<dbReference type="PROSITE" id="PS50005">
    <property type="entry name" value="TPR"/>
    <property type="match status" value="1"/>
</dbReference>
<dbReference type="Proteomes" id="UP001642487">
    <property type="component" value="Chromosome 10"/>
</dbReference>
<organism evidence="4 5">
    <name type="scientific">Citrullus colocynthis</name>
    <name type="common">colocynth</name>
    <dbReference type="NCBI Taxonomy" id="252529"/>
    <lineage>
        <taxon>Eukaryota</taxon>
        <taxon>Viridiplantae</taxon>
        <taxon>Streptophyta</taxon>
        <taxon>Embryophyta</taxon>
        <taxon>Tracheophyta</taxon>
        <taxon>Spermatophyta</taxon>
        <taxon>Magnoliopsida</taxon>
        <taxon>eudicotyledons</taxon>
        <taxon>Gunneridae</taxon>
        <taxon>Pentapetalae</taxon>
        <taxon>rosids</taxon>
        <taxon>fabids</taxon>
        <taxon>Cucurbitales</taxon>
        <taxon>Cucurbitaceae</taxon>
        <taxon>Benincaseae</taxon>
        <taxon>Citrullus</taxon>
    </lineage>
</organism>
<gene>
    <name evidence="4" type="ORF">CITCOLO1_LOCUS2360</name>
</gene>
<dbReference type="Gene3D" id="1.25.40.10">
    <property type="entry name" value="Tetratricopeptide repeat domain"/>
    <property type="match status" value="2"/>
</dbReference>
<evidence type="ECO:0008006" key="6">
    <source>
        <dbReference type="Google" id="ProtNLM"/>
    </source>
</evidence>
<evidence type="ECO:0000313" key="4">
    <source>
        <dbReference type="EMBL" id="CAK9310725.1"/>
    </source>
</evidence>
<name>A0ABP0XRC7_9ROSI</name>
<keyword evidence="1" id="KW-0677">Repeat</keyword>
<dbReference type="SMART" id="SM00028">
    <property type="entry name" value="TPR"/>
    <property type="match status" value="5"/>
</dbReference>
<dbReference type="PANTHER" id="PTHR45641">
    <property type="entry name" value="TETRATRICOPEPTIDE REPEAT PROTEIN (AFU_ORTHOLOGUE AFUA_6G03870)"/>
    <property type="match status" value="1"/>
</dbReference>
<evidence type="ECO:0000313" key="5">
    <source>
        <dbReference type="Proteomes" id="UP001642487"/>
    </source>
</evidence>
<dbReference type="PANTHER" id="PTHR45641:SF19">
    <property type="entry name" value="NEPHROCYSTIN-3"/>
    <property type="match status" value="1"/>
</dbReference>
<dbReference type="InterPro" id="IPR011990">
    <property type="entry name" value="TPR-like_helical_dom_sf"/>
</dbReference>
<keyword evidence="2 3" id="KW-0802">TPR repeat</keyword>
<dbReference type="Pfam" id="PF13181">
    <property type="entry name" value="TPR_8"/>
    <property type="match status" value="1"/>
</dbReference>
<evidence type="ECO:0000256" key="1">
    <source>
        <dbReference type="ARBA" id="ARBA00022737"/>
    </source>
</evidence>
<proteinExistence type="predicted"/>
<evidence type="ECO:0000256" key="3">
    <source>
        <dbReference type="PROSITE-ProRule" id="PRU00339"/>
    </source>
</evidence>